<dbReference type="Pfam" id="PF03885">
    <property type="entry name" value="DUF327"/>
    <property type="match status" value="1"/>
</dbReference>
<dbReference type="Proteomes" id="UP000095658">
    <property type="component" value="Unassembled WGS sequence"/>
</dbReference>
<dbReference type="RefSeq" id="WP_069937205.1">
    <property type="nucleotide sequence ID" value="NZ_MAMP01000006.1"/>
</dbReference>
<dbReference type="AlphaFoldDB" id="A0A1E7DSI6"/>
<evidence type="ECO:0000313" key="3">
    <source>
        <dbReference type="Proteomes" id="UP000095658"/>
    </source>
</evidence>
<evidence type="ECO:0008006" key="4">
    <source>
        <dbReference type="Google" id="ProtNLM"/>
    </source>
</evidence>
<dbReference type="InterPro" id="IPR024042">
    <property type="entry name" value="TM1646-like_dom_sf"/>
</dbReference>
<dbReference type="STRING" id="1714016.BA724_15775"/>
<gene>
    <name evidence="2" type="ORF">BA724_15775</name>
</gene>
<dbReference type="Gene3D" id="1.20.120.490">
    <property type="entry name" value="Hypothetical protein TM1646-like domain"/>
    <property type="match status" value="1"/>
</dbReference>
<protein>
    <recommendedName>
        <fullName evidence="4">UDP-N-acetylenolpyruvoylglucosamine reductase</fullName>
    </recommendedName>
</protein>
<proteinExistence type="predicted"/>
<sequence length="145" mass="16715">MEIQRINKAAPSRTERKEEVAKASTTFTDVIANKRQNAALEKMNGMMKDIETQGEKLAEHRTIDDLRKYKKMVKEFMEEAVNSGLQLEEQRGFNRRGRTKVYKIVKEVDSRLTQLANDVINKEKSQLDILSKVGEIQGLLINIYT</sequence>
<feature type="region of interest" description="Disordered" evidence="1">
    <location>
        <begin position="1"/>
        <end position="21"/>
    </location>
</feature>
<dbReference type="OrthoDB" id="1680946at2"/>
<dbReference type="InterPro" id="IPR005585">
    <property type="entry name" value="DUF327"/>
</dbReference>
<comment type="caution">
    <text evidence="2">The sequence shown here is derived from an EMBL/GenBank/DDBJ whole genome shotgun (WGS) entry which is preliminary data.</text>
</comment>
<keyword evidence="3" id="KW-1185">Reference proteome</keyword>
<dbReference type="SUPFAM" id="SSF158397">
    <property type="entry name" value="TM1646-like"/>
    <property type="match status" value="1"/>
</dbReference>
<organism evidence="2 3">
    <name type="scientific">Domibacillus iocasae</name>
    <dbReference type="NCBI Taxonomy" id="1714016"/>
    <lineage>
        <taxon>Bacteria</taxon>
        <taxon>Bacillati</taxon>
        <taxon>Bacillota</taxon>
        <taxon>Bacilli</taxon>
        <taxon>Bacillales</taxon>
        <taxon>Bacillaceae</taxon>
        <taxon>Domibacillus</taxon>
    </lineage>
</organism>
<accession>A0A1E7DSI6</accession>
<name>A0A1E7DSI6_9BACI</name>
<evidence type="ECO:0000313" key="2">
    <source>
        <dbReference type="EMBL" id="OES46047.1"/>
    </source>
</evidence>
<dbReference type="EMBL" id="MAMP01000006">
    <property type="protein sequence ID" value="OES46047.1"/>
    <property type="molecule type" value="Genomic_DNA"/>
</dbReference>
<evidence type="ECO:0000256" key="1">
    <source>
        <dbReference type="SAM" id="MobiDB-lite"/>
    </source>
</evidence>
<reference evidence="2 3" key="1">
    <citation type="submission" date="2016-06" db="EMBL/GenBank/DDBJ databases">
        <title>Domibacillus iocasae genome sequencing.</title>
        <authorList>
            <person name="Verma A."/>
            <person name="Pal Y."/>
            <person name="Ojha A.K."/>
            <person name="Krishnamurthi S."/>
        </authorList>
    </citation>
    <scope>NUCLEOTIDE SEQUENCE [LARGE SCALE GENOMIC DNA]</scope>
    <source>
        <strain evidence="2 3">DSM 29979</strain>
    </source>
</reference>